<dbReference type="InterPro" id="IPR023214">
    <property type="entry name" value="HAD_sf"/>
</dbReference>
<organism evidence="1 2">
    <name type="scientific">Blastochloris tepida</name>
    <dbReference type="NCBI Taxonomy" id="2233851"/>
    <lineage>
        <taxon>Bacteria</taxon>
        <taxon>Pseudomonadati</taxon>
        <taxon>Pseudomonadota</taxon>
        <taxon>Alphaproteobacteria</taxon>
        <taxon>Hyphomicrobiales</taxon>
        <taxon>Blastochloridaceae</taxon>
        <taxon>Blastochloris</taxon>
    </lineage>
</organism>
<dbReference type="Gene3D" id="3.40.50.1000">
    <property type="entry name" value="HAD superfamily/HAD-like"/>
    <property type="match status" value="2"/>
</dbReference>
<accession>A0A348FVY8</accession>
<dbReference type="OrthoDB" id="9791073at2"/>
<dbReference type="SUPFAM" id="SSF56784">
    <property type="entry name" value="HAD-like"/>
    <property type="match status" value="1"/>
</dbReference>
<protein>
    <submittedName>
        <fullName evidence="1">Haloacid dehalogenase</fullName>
    </submittedName>
</protein>
<dbReference type="GO" id="GO:0016791">
    <property type="term" value="F:phosphatase activity"/>
    <property type="evidence" value="ECO:0007669"/>
    <property type="project" value="TreeGrafter"/>
</dbReference>
<dbReference type="RefSeq" id="WP_126396712.1">
    <property type="nucleotide sequence ID" value="NZ_AP018907.1"/>
</dbReference>
<dbReference type="Pfam" id="PF13242">
    <property type="entry name" value="Hydrolase_like"/>
    <property type="match status" value="1"/>
</dbReference>
<dbReference type="PANTHER" id="PTHR19288:SF90">
    <property type="entry name" value="OS08G0542600 PROTEIN"/>
    <property type="match status" value="1"/>
</dbReference>
<dbReference type="PANTHER" id="PTHR19288">
    <property type="entry name" value="4-NITROPHENYLPHOSPHATASE-RELATED"/>
    <property type="match status" value="1"/>
</dbReference>
<dbReference type="NCBIfam" id="TIGR01460">
    <property type="entry name" value="HAD-SF-IIA"/>
    <property type="match status" value="1"/>
</dbReference>
<dbReference type="GO" id="GO:0005737">
    <property type="term" value="C:cytoplasm"/>
    <property type="evidence" value="ECO:0007669"/>
    <property type="project" value="TreeGrafter"/>
</dbReference>
<gene>
    <name evidence="1" type="ORF">BLTE_01560</name>
</gene>
<dbReference type="NCBIfam" id="TIGR01459">
    <property type="entry name" value="HAD-SF-IIA-hyp4"/>
    <property type="match status" value="1"/>
</dbReference>
<dbReference type="InterPro" id="IPR006357">
    <property type="entry name" value="HAD-SF_hydro_IIA"/>
</dbReference>
<evidence type="ECO:0000313" key="2">
    <source>
        <dbReference type="Proteomes" id="UP000266934"/>
    </source>
</evidence>
<reference evidence="1 2" key="1">
    <citation type="submission" date="2018-08" db="EMBL/GenBank/DDBJ databases">
        <title>Complete genome sequencing of Blastochloris tepida GI.</title>
        <authorList>
            <person name="Tsukatani Y."/>
            <person name="Mori H."/>
        </authorList>
    </citation>
    <scope>NUCLEOTIDE SEQUENCE [LARGE SCALE GENOMIC DNA]</scope>
    <source>
        <strain evidence="1 2">GI</strain>
    </source>
</reference>
<dbReference type="InterPro" id="IPR006356">
    <property type="entry name" value="HAD-SF_hydro_IIA_hyp3"/>
</dbReference>
<proteinExistence type="predicted"/>
<dbReference type="Pfam" id="PF13344">
    <property type="entry name" value="Hydrolase_6"/>
    <property type="match status" value="1"/>
</dbReference>
<dbReference type="CDD" id="cd07525">
    <property type="entry name" value="HAD_like"/>
    <property type="match status" value="1"/>
</dbReference>
<dbReference type="InterPro" id="IPR036412">
    <property type="entry name" value="HAD-like_sf"/>
</dbReference>
<dbReference type="KEGG" id="blag:BLTE_01560"/>
<dbReference type="AlphaFoldDB" id="A0A348FVY8"/>
<keyword evidence="2" id="KW-1185">Reference proteome</keyword>
<dbReference type="Proteomes" id="UP000266934">
    <property type="component" value="Chromosome"/>
</dbReference>
<sequence length="291" mass="30350">MLTTSLPPMIAGLSALAGRYDVLLCDVWGVIHDGAAAHAPACEALQRFRAGGGTVVLVSNAPRPGRAVMPQLAGYGVPDGTFDAIVASGDVSRAVLAARPGVRVFHIGPDRDLPLFEGLDARRVPLDEAELVLCTGPWNDEVETPEDYRALLQDVLARRLMMVCGNPDVVVERGGRLIYCAGAIADLYAAMDGEVLYAGKPHPPIYRQALAAAEALRGAPVDPARVLAIGDSVRTDLAGAAAQGLDCLFILAGIHAGEIGDPATREGAAALATLFSAALVQPVATMHHLAW</sequence>
<evidence type="ECO:0000313" key="1">
    <source>
        <dbReference type="EMBL" id="BBF91471.1"/>
    </source>
</evidence>
<dbReference type="EMBL" id="AP018907">
    <property type="protein sequence ID" value="BBF91471.1"/>
    <property type="molecule type" value="Genomic_DNA"/>
</dbReference>
<name>A0A348FVY8_9HYPH</name>